<evidence type="ECO:0000313" key="3">
    <source>
        <dbReference type="Proteomes" id="UP000030678"/>
    </source>
</evidence>
<name>V9DS16_9EURO</name>
<dbReference type="Proteomes" id="UP000030678">
    <property type="component" value="Unassembled WGS sequence"/>
</dbReference>
<organism evidence="2 3">
    <name type="scientific">Cladophialophora carrionii CBS 160.54</name>
    <dbReference type="NCBI Taxonomy" id="1279043"/>
    <lineage>
        <taxon>Eukaryota</taxon>
        <taxon>Fungi</taxon>
        <taxon>Dikarya</taxon>
        <taxon>Ascomycota</taxon>
        <taxon>Pezizomycotina</taxon>
        <taxon>Eurotiomycetes</taxon>
        <taxon>Chaetothyriomycetidae</taxon>
        <taxon>Chaetothyriales</taxon>
        <taxon>Herpotrichiellaceae</taxon>
        <taxon>Cladophialophora</taxon>
    </lineage>
</organism>
<proteinExistence type="predicted"/>
<dbReference type="RefSeq" id="XP_008723182.1">
    <property type="nucleotide sequence ID" value="XM_008724960.1"/>
</dbReference>
<dbReference type="AlphaFoldDB" id="V9DS16"/>
<sequence length="328" mass="35933">MSSNDNPQQDDAPSGGGRGDSGGRQSSNVIEFVNSEDPNVRSAIQRHTAYHSAAQRREARSRLLRRSSQARYLEWTRRPTTDTDLATSSASSASSVSISPAPSQRERSEQPTRPSSHERASSSNTDQVSAEPASGTISPATQAGISTDDTVLDFLTSTFCEHYQSRDILESSIAFMLENDTSRHLLFAYAYATRRARRAADGNPQDQVGAERNLGRGTNILWNRLQMAGHASSDANVQAVLLLVAYSADFGQENEVRLHADALRTMVDQRGGTDAFTNNPSLQHQLLVIGSSRRFHLTLDCESGCPDLLRFPDELRLPQGANHSRMDT</sequence>
<feature type="compositionally biased region" description="Basic and acidic residues" evidence="1">
    <location>
        <begin position="104"/>
        <end position="120"/>
    </location>
</feature>
<dbReference type="GeneID" id="19980054"/>
<gene>
    <name evidence="2" type="ORF">G647_01561</name>
</gene>
<dbReference type="HOGENOM" id="CLU_069649_0_0_1"/>
<feature type="compositionally biased region" description="Polar residues" evidence="1">
    <location>
        <begin position="1"/>
        <end position="11"/>
    </location>
</feature>
<evidence type="ECO:0000313" key="2">
    <source>
        <dbReference type="EMBL" id="ETI29108.1"/>
    </source>
</evidence>
<protein>
    <submittedName>
        <fullName evidence="2">Uncharacterized protein</fullName>
    </submittedName>
</protein>
<feature type="compositionally biased region" description="Low complexity" evidence="1">
    <location>
        <begin position="86"/>
        <end position="103"/>
    </location>
</feature>
<accession>V9DS16</accession>
<dbReference type="VEuPathDB" id="FungiDB:G647_01561"/>
<reference evidence="2 3" key="1">
    <citation type="submission" date="2013-03" db="EMBL/GenBank/DDBJ databases">
        <title>The Genome Sequence of Cladophialophora carrionii CBS 160.54.</title>
        <authorList>
            <consortium name="The Broad Institute Genomics Platform"/>
            <person name="Cuomo C."/>
            <person name="de Hoog S."/>
            <person name="Gorbushina A."/>
            <person name="Walker B."/>
            <person name="Young S.K."/>
            <person name="Zeng Q."/>
            <person name="Gargeya S."/>
            <person name="Fitzgerald M."/>
            <person name="Haas B."/>
            <person name="Abouelleil A."/>
            <person name="Allen A.W."/>
            <person name="Alvarado L."/>
            <person name="Arachchi H.M."/>
            <person name="Berlin A.M."/>
            <person name="Chapman S.B."/>
            <person name="Gainer-Dewar J."/>
            <person name="Goldberg J."/>
            <person name="Griggs A."/>
            <person name="Gujja S."/>
            <person name="Hansen M."/>
            <person name="Howarth C."/>
            <person name="Imamovic A."/>
            <person name="Ireland A."/>
            <person name="Larimer J."/>
            <person name="McCowan C."/>
            <person name="Murphy C."/>
            <person name="Pearson M."/>
            <person name="Poon T.W."/>
            <person name="Priest M."/>
            <person name="Roberts A."/>
            <person name="Saif S."/>
            <person name="Shea T."/>
            <person name="Sisk P."/>
            <person name="Sykes S."/>
            <person name="Wortman J."/>
            <person name="Nusbaum C."/>
            <person name="Birren B."/>
        </authorList>
    </citation>
    <scope>NUCLEOTIDE SEQUENCE [LARGE SCALE GENOMIC DNA]</scope>
    <source>
        <strain evidence="2 3">CBS 160.54</strain>
    </source>
</reference>
<dbReference type="OrthoDB" id="4158087at2759"/>
<feature type="region of interest" description="Disordered" evidence="1">
    <location>
        <begin position="1"/>
        <end position="143"/>
    </location>
</feature>
<evidence type="ECO:0000256" key="1">
    <source>
        <dbReference type="SAM" id="MobiDB-lite"/>
    </source>
</evidence>
<dbReference type="EMBL" id="KB822697">
    <property type="protein sequence ID" value="ETI29108.1"/>
    <property type="molecule type" value="Genomic_DNA"/>
</dbReference>